<dbReference type="STRING" id="1860102.ACCAA_1190001"/>
<gene>
    <name evidence="2" type="ORF">ACCAA_1190001</name>
</gene>
<dbReference type="AlphaFoldDB" id="A0A1A8XGR0"/>
<dbReference type="EMBL" id="FLQX01000023">
    <property type="protein sequence ID" value="SBT03891.1"/>
    <property type="molecule type" value="Genomic_DNA"/>
</dbReference>
<name>A0A1A8XGR0_9PROT</name>
<protein>
    <submittedName>
        <fullName evidence="2">Uncharacterized protein</fullName>
    </submittedName>
</protein>
<organism evidence="2 3">
    <name type="scientific">Candidatus Accumulibacter aalborgensis</name>
    <dbReference type="NCBI Taxonomy" id="1860102"/>
    <lineage>
        <taxon>Bacteria</taxon>
        <taxon>Pseudomonadati</taxon>
        <taxon>Pseudomonadota</taxon>
        <taxon>Betaproteobacteria</taxon>
        <taxon>Candidatus Accumulibacter</taxon>
    </lineage>
</organism>
<keyword evidence="3" id="KW-1185">Reference proteome</keyword>
<sequence>MSGHSFATQATLRPTDHHLTSAAASSVALRDPSAKPGATPLTLDALSISRLLLKARFNLELVATKIGAGALMIKPNSEKNNA</sequence>
<feature type="region of interest" description="Disordered" evidence="1">
    <location>
        <begin position="1"/>
        <end position="40"/>
    </location>
</feature>
<feature type="compositionally biased region" description="Polar residues" evidence="1">
    <location>
        <begin position="1"/>
        <end position="12"/>
    </location>
</feature>
<evidence type="ECO:0000256" key="1">
    <source>
        <dbReference type="SAM" id="MobiDB-lite"/>
    </source>
</evidence>
<evidence type="ECO:0000313" key="3">
    <source>
        <dbReference type="Proteomes" id="UP000199169"/>
    </source>
</evidence>
<proteinExistence type="predicted"/>
<evidence type="ECO:0000313" key="2">
    <source>
        <dbReference type="EMBL" id="SBT03891.1"/>
    </source>
</evidence>
<accession>A0A1A8XGR0</accession>
<dbReference type="Proteomes" id="UP000199169">
    <property type="component" value="Unassembled WGS sequence"/>
</dbReference>
<reference evidence="2 3" key="1">
    <citation type="submission" date="2016-06" db="EMBL/GenBank/DDBJ databases">
        <authorList>
            <person name="Kjaerup R.B."/>
            <person name="Dalgaard T.S."/>
            <person name="Juul-Madsen H.R."/>
        </authorList>
    </citation>
    <scope>NUCLEOTIDE SEQUENCE [LARGE SCALE GENOMIC DNA]</scope>
    <source>
        <strain evidence="2">3</strain>
    </source>
</reference>